<keyword evidence="2" id="KW-0808">Transferase</keyword>
<evidence type="ECO:0000313" key="2">
    <source>
        <dbReference type="EMBL" id="OLN30778.1"/>
    </source>
</evidence>
<name>A0A1Q8QU60_9FIRM</name>
<organism evidence="2 3">
    <name type="scientific">Desulfosporosinus metallidurans</name>
    <dbReference type="NCBI Taxonomy" id="1888891"/>
    <lineage>
        <taxon>Bacteria</taxon>
        <taxon>Bacillati</taxon>
        <taxon>Bacillota</taxon>
        <taxon>Clostridia</taxon>
        <taxon>Eubacteriales</taxon>
        <taxon>Desulfitobacteriaceae</taxon>
        <taxon>Desulfosporosinus</taxon>
    </lineage>
</organism>
<gene>
    <name evidence="2" type="ORF">DSOL_2896</name>
</gene>
<dbReference type="Proteomes" id="UP000186102">
    <property type="component" value="Unassembled WGS sequence"/>
</dbReference>
<feature type="domain" description="Polymerase beta nucleotidyltransferase" evidence="1">
    <location>
        <begin position="28"/>
        <end position="113"/>
    </location>
</feature>
<dbReference type="Gene3D" id="3.30.460.10">
    <property type="entry name" value="Beta Polymerase, domain 2"/>
    <property type="match status" value="1"/>
</dbReference>
<dbReference type="InterPro" id="IPR052930">
    <property type="entry name" value="TA_antitoxin_MntA"/>
</dbReference>
<comment type="caution">
    <text evidence="2">The sequence shown here is derived from an EMBL/GenBank/DDBJ whole genome shotgun (WGS) entry which is preliminary data.</text>
</comment>
<dbReference type="PANTHER" id="PTHR43852:SF3">
    <property type="entry name" value="NUCLEOTIDYLTRANSFERASE"/>
    <property type="match status" value="1"/>
</dbReference>
<accession>A0A1Q8QU60</accession>
<sequence>MIFDNKPLDFNFIRQRLNDLPHSLACLKQQISAVILFGSLATNKETPLSDVDLAVLYHKDLSTDDLESLHRQVMGIITDLLQSDDIDVINLNTAPLSMQYGAIKQSKILLLNNRVEYIDYWEKTVKYYLDFKPLLDESNNTLLETLSGRPVYG</sequence>
<dbReference type="NCBIfam" id="NF047752">
    <property type="entry name" value="MntA_antitoxin"/>
    <property type="match status" value="1"/>
</dbReference>
<dbReference type="STRING" id="1888891.DSOL_2896"/>
<dbReference type="CDD" id="cd05403">
    <property type="entry name" value="NT_KNTase_like"/>
    <property type="match status" value="1"/>
</dbReference>
<dbReference type="Pfam" id="PF18765">
    <property type="entry name" value="Polbeta"/>
    <property type="match status" value="1"/>
</dbReference>
<proteinExistence type="predicted"/>
<evidence type="ECO:0000259" key="1">
    <source>
        <dbReference type="Pfam" id="PF18765"/>
    </source>
</evidence>
<evidence type="ECO:0000313" key="3">
    <source>
        <dbReference type="Proteomes" id="UP000186102"/>
    </source>
</evidence>
<dbReference type="InterPro" id="IPR041633">
    <property type="entry name" value="Polbeta"/>
</dbReference>
<dbReference type="PANTHER" id="PTHR43852">
    <property type="entry name" value="NUCLEOTIDYLTRANSFERASE"/>
    <property type="match status" value="1"/>
</dbReference>
<keyword evidence="3" id="KW-1185">Reference proteome</keyword>
<dbReference type="EMBL" id="MLBF01000022">
    <property type="protein sequence ID" value="OLN30778.1"/>
    <property type="molecule type" value="Genomic_DNA"/>
</dbReference>
<protein>
    <submittedName>
        <fullName evidence="2">Nucleotidyltransferase</fullName>
    </submittedName>
</protein>
<dbReference type="GO" id="GO:0016740">
    <property type="term" value="F:transferase activity"/>
    <property type="evidence" value="ECO:0007669"/>
    <property type="project" value="UniProtKB-KW"/>
</dbReference>
<dbReference type="AlphaFoldDB" id="A0A1Q8QU60"/>
<dbReference type="InterPro" id="IPR043519">
    <property type="entry name" value="NT_sf"/>
</dbReference>
<reference evidence="2 3" key="1">
    <citation type="submission" date="2016-09" db="EMBL/GenBank/DDBJ databases">
        <title>Complete genome of Desulfosporosinus sp. OL.</title>
        <authorList>
            <person name="Mardanov A."/>
            <person name="Beletsky A."/>
            <person name="Panova A."/>
            <person name="Karnachuk O."/>
            <person name="Ravin N."/>
        </authorList>
    </citation>
    <scope>NUCLEOTIDE SEQUENCE [LARGE SCALE GENOMIC DNA]</scope>
    <source>
        <strain evidence="2 3">OL</strain>
    </source>
</reference>
<dbReference type="SUPFAM" id="SSF81301">
    <property type="entry name" value="Nucleotidyltransferase"/>
    <property type="match status" value="1"/>
</dbReference>